<name>A0A1V2GVT9_9PROT</name>
<keyword evidence="3" id="KW-0804">Transcription</keyword>
<dbReference type="InterPro" id="IPR008920">
    <property type="entry name" value="TF_FadR/GntR_C"/>
</dbReference>
<dbReference type="RefSeq" id="WP_076960076.1">
    <property type="nucleotide sequence ID" value="NZ_MLCO01000318.1"/>
</dbReference>
<dbReference type="InterPro" id="IPR011711">
    <property type="entry name" value="GntR_C"/>
</dbReference>
<dbReference type="SUPFAM" id="SSF46785">
    <property type="entry name" value="Winged helix' DNA-binding domain"/>
    <property type="match status" value="1"/>
</dbReference>
<protein>
    <recommendedName>
        <fullName evidence="4">HTH gntR-type domain-containing protein</fullName>
    </recommendedName>
</protein>
<keyword evidence="2" id="KW-0238">DNA-binding</keyword>
<dbReference type="Proteomes" id="UP000188879">
    <property type="component" value="Unassembled WGS sequence"/>
</dbReference>
<organism evidence="5 6">
    <name type="scientific">Teichococcus deserti</name>
    <dbReference type="NCBI Taxonomy" id="1817963"/>
    <lineage>
        <taxon>Bacteria</taxon>
        <taxon>Pseudomonadati</taxon>
        <taxon>Pseudomonadota</taxon>
        <taxon>Alphaproteobacteria</taxon>
        <taxon>Acetobacterales</taxon>
        <taxon>Roseomonadaceae</taxon>
        <taxon>Roseomonas</taxon>
    </lineage>
</organism>
<dbReference type="InterPro" id="IPR036390">
    <property type="entry name" value="WH_DNA-bd_sf"/>
</dbReference>
<dbReference type="SMART" id="SM00895">
    <property type="entry name" value="FCD"/>
    <property type="match status" value="1"/>
</dbReference>
<dbReference type="GO" id="GO:0003677">
    <property type="term" value="F:DNA binding"/>
    <property type="evidence" value="ECO:0007669"/>
    <property type="project" value="UniProtKB-KW"/>
</dbReference>
<dbReference type="InterPro" id="IPR000524">
    <property type="entry name" value="Tscrpt_reg_HTH_GntR"/>
</dbReference>
<dbReference type="PROSITE" id="PS50949">
    <property type="entry name" value="HTH_GNTR"/>
    <property type="match status" value="1"/>
</dbReference>
<comment type="caution">
    <text evidence="5">The sequence shown here is derived from an EMBL/GenBank/DDBJ whole genome shotgun (WGS) entry which is preliminary data.</text>
</comment>
<feature type="domain" description="HTH gntR-type" evidence="4">
    <location>
        <begin position="5"/>
        <end position="72"/>
    </location>
</feature>
<dbReference type="OrthoDB" id="9815654at2"/>
<evidence type="ECO:0000256" key="2">
    <source>
        <dbReference type="ARBA" id="ARBA00023125"/>
    </source>
</evidence>
<accession>A0A1V2GVT9</accession>
<dbReference type="Gene3D" id="1.20.120.530">
    <property type="entry name" value="GntR ligand-binding domain-like"/>
    <property type="match status" value="1"/>
</dbReference>
<gene>
    <name evidence="5" type="ORF">BKE38_25430</name>
</gene>
<proteinExistence type="predicted"/>
<dbReference type="PANTHER" id="PTHR43537">
    <property type="entry name" value="TRANSCRIPTIONAL REGULATOR, GNTR FAMILY"/>
    <property type="match status" value="1"/>
</dbReference>
<dbReference type="PANTHER" id="PTHR43537:SF39">
    <property type="entry name" value="HTH-TYPE TRANSCRIPTIONAL REGULATOR MCBR"/>
    <property type="match status" value="1"/>
</dbReference>
<dbReference type="Pfam" id="PF00392">
    <property type="entry name" value="GntR"/>
    <property type="match status" value="1"/>
</dbReference>
<evidence type="ECO:0000313" key="5">
    <source>
        <dbReference type="EMBL" id="ONG46389.1"/>
    </source>
</evidence>
<keyword evidence="1" id="KW-0805">Transcription regulation</keyword>
<keyword evidence="6" id="KW-1185">Reference proteome</keyword>
<dbReference type="Pfam" id="PF07729">
    <property type="entry name" value="FCD"/>
    <property type="match status" value="1"/>
</dbReference>
<dbReference type="Gene3D" id="1.10.10.10">
    <property type="entry name" value="Winged helix-like DNA-binding domain superfamily/Winged helix DNA-binding domain"/>
    <property type="match status" value="1"/>
</dbReference>
<dbReference type="SUPFAM" id="SSF48008">
    <property type="entry name" value="GntR ligand-binding domain-like"/>
    <property type="match status" value="1"/>
</dbReference>
<sequence>MTESAALRAQAYAALRLALSSGRFAPGQKLVLRGLAEELGVSPMPVREALNRLVAEGALESRDRRSIRVPLLTADDLRELRDIRIEVEGLAAGRAARAVTPALVAELRAQALGIRAARARGDVAADARAIRDYHFAIYRGARMPALEGLIASLWLRTGPYVPLLFPDYARGRTGEERRRLTEAIAAGDAALARAEMAADIDAALTWLAARLEAGRAATA</sequence>
<evidence type="ECO:0000256" key="3">
    <source>
        <dbReference type="ARBA" id="ARBA00023163"/>
    </source>
</evidence>
<dbReference type="SMART" id="SM00345">
    <property type="entry name" value="HTH_GNTR"/>
    <property type="match status" value="1"/>
</dbReference>
<dbReference type="AlphaFoldDB" id="A0A1V2GVT9"/>
<reference evidence="5 6" key="1">
    <citation type="submission" date="2016-10" db="EMBL/GenBank/DDBJ databases">
        <title>Draft Genome sequence of Roseomonas sp. strain M3.</title>
        <authorList>
            <person name="Subhash Y."/>
            <person name="Lee S."/>
        </authorList>
    </citation>
    <scope>NUCLEOTIDE SEQUENCE [LARGE SCALE GENOMIC DNA]</scope>
    <source>
        <strain evidence="5 6">M3</strain>
    </source>
</reference>
<evidence type="ECO:0000313" key="6">
    <source>
        <dbReference type="Proteomes" id="UP000188879"/>
    </source>
</evidence>
<dbReference type="EMBL" id="MLCO01000318">
    <property type="protein sequence ID" value="ONG46389.1"/>
    <property type="molecule type" value="Genomic_DNA"/>
</dbReference>
<dbReference type="InterPro" id="IPR036388">
    <property type="entry name" value="WH-like_DNA-bd_sf"/>
</dbReference>
<evidence type="ECO:0000256" key="1">
    <source>
        <dbReference type="ARBA" id="ARBA00023015"/>
    </source>
</evidence>
<evidence type="ECO:0000259" key="4">
    <source>
        <dbReference type="PROSITE" id="PS50949"/>
    </source>
</evidence>
<dbReference type="GO" id="GO:0003700">
    <property type="term" value="F:DNA-binding transcription factor activity"/>
    <property type="evidence" value="ECO:0007669"/>
    <property type="project" value="InterPro"/>
</dbReference>